<evidence type="ECO:0000313" key="1">
    <source>
        <dbReference type="EMBL" id="ONI38806.1"/>
    </source>
</evidence>
<evidence type="ECO:0000313" key="2">
    <source>
        <dbReference type="Proteomes" id="UP000188605"/>
    </source>
</evidence>
<name>A0ACC8X9I8_9FIRM</name>
<sequence>MKKRIMVCLLGLMMVFGLVGCGDEEVAPQESQEIVAIINGTEISAPLFRTYLWSAQQFFEMLSGPTVWEIDIEGQSAKDLAKERALESAILGVVAEQKAKEFNIVVSDQEKETIKAQALDFEAKSPGVLQEHEFTVADIEELLLLADLSTKVQAKMGENYMPSEADIQKFIDENKKFYETVTSRHILIKTTDDNNQPLPENIIAEKKALAEELLQRVKDGEEIGVLAAEYSEDPGSVMNNGEYTFGRGQMVPEFEQASFEGTPGEVWPELVETDFGYHIIETIKYTPADEQQMRDLFIADAKAAFSNSEIATLIENAQVEKTPLYNEIQIIYTPAEVVEEEIIVQ</sequence>
<gene>
    <name evidence="1" type="ORF">AN396_09990</name>
</gene>
<accession>A0ACC8X9I8</accession>
<protein>
    <submittedName>
        <fullName evidence="1">Uncharacterized protein</fullName>
    </submittedName>
</protein>
<dbReference type="EMBL" id="LJDB01000078">
    <property type="protein sequence ID" value="ONI38806.1"/>
    <property type="molecule type" value="Genomic_DNA"/>
</dbReference>
<organism evidence="1 2">
    <name type="scientific">Candidatus Epulonipiscium fishelsonii</name>
    <dbReference type="NCBI Taxonomy" id="77094"/>
    <lineage>
        <taxon>Bacteria</taxon>
        <taxon>Bacillati</taxon>
        <taxon>Bacillota</taxon>
        <taxon>Clostridia</taxon>
        <taxon>Lachnospirales</taxon>
        <taxon>Lachnospiraceae</taxon>
        <taxon>Candidatus Epulonipiscium</taxon>
    </lineage>
</organism>
<dbReference type="Proteomes" id="UP000188605">
    <property type="component" value="Unassembled WGS sequence"/>
</dbReference>
<keyword evidence="2" id="KW-1185">Reference proteome</keyword>
<proteinExistence type="predicted"/>
<comment type="caution">
    <text evidence="1">The sequence shown here is derived from an EMBL/GenBank/DDBJ whole genome shotgun (WGS) entry which is preliminary data.</text>
</comment>
<reference evidence="1" key="1">
    <citation type="submission" date="2016-08" db="EMBL/GenBank/DDBJ databases">
        <authorList>
            <person name="Ngugi D.K."/>
            <person name="Miyake S."/>
            <person name="Stingl U."/>
        </authorList>
    </citation>
    <scope>NUCLEOTIDE SEQUENCE</scope>
    <source>
        <strain evidence="1">SCG-B11WGA-EpuloA1</strain>
    </source>
</reference>